<evidence type="ECO:0000313" key="1">
    <source>
        <dbReference type="EMBL" id="WAX58064.1"/>
    </source>
</evidence>
<keyword evidence="2" id="KW-1185">Reference proteome</keyword>
<evidence type="ECO:0000313" key="2">
    <source>
        <dbReference type="Proteomes" id="UP001164693"/>
    </source>
</evidence>
<proteinExistence type="predicted"/>
<dbReference type="RefSeq" id="WP_269444613.1">
    <property type="nucleotide sequence ID" value="NZ_CP097463.1"/>
</dbReference>
<sequence>MSARILKWALAVLAGCAVAAGLVVVGRLTVSTSHARADGYGDGYYAGLATGQAQGERIGRALQEGSQLPPQAREPVKQAFDDGYVAGANDAYGDYDGGWALGTPYLITLEPGADKITYRIASRTLLERGVAYYLCPDGKTLCQAPR</sequence>
<organism evidence="1 2">
    <name type="scientific">Jatrophihabitans cynanchi</name>
    <dbReference type="NCBI Taxonomy" id="2944128"/>
    <lineage>
        <taxon>Bacteria</taxon>
        <taxon>Bacillati</taxon>
        <taxon>Actinomycetota</taxon>
        <taxon>Actinomycetes</taxon>
        <taxon>Jatrophihabitantales</taxon>
        <taxon>Jatrophihabitantaceae</taxon>
        <taxon>Jatrophihabitans</taxon>
    </lineage>
</organism>
<accession>A0ABY7K403</accession>
<name>A0ABY7K403_9ACTN</name>
<dbReference type="Proteomes" id="UP001164693">
    <property type="component" value="Chromosome"/>
</dbReference>
<dbReference type="EMBL" id="CP097463">
    <property type="protein sequence ID" value="WAX58064.1"/>
    <property type="molecule type" value="Genomic_DNA"/>
</dbReference>
<gene>
    <name evidence="1" type="ORF">M6B22_04660</name>
</gene>
<protein>
    <submittedName>
        <fullName evidence="1">Uncharacterized protein</fullName>
    </submittedName>
</protein>
<reference evidence="1" key="1">
    <citation type="submission" date="2022-05" db="EMBL/GenBank/DDBJ databases">
        <title>Jatrophihabitans sp. SB3-54 whole genome sequence.</title>
        <authorList>
            <person name="Suh M.K."/>
            <person name="Eom M.K."/>
            <person name="Kim J.S."/>
            <person name="Kim H.S."/>
            <person name="Do H.E."/>
            <person name="Shin Y.K."/>
            <person name="Lee J.-S."/>
        </authorList>
    </citation>
    <scope>NUCLEOTIDE SEQUENCE</scope>
    <source>
        <strain evidence="1">SB3-54</strain>
    </source>
</reference>